<accession>A0A2N0I1I9</accession>
<evidence type="ECO:0000313" key="3">
    <source>
        <dbReference type="EMBL" id="PKB25052.1"/>
    </source>
</evidence>
<dbReference type="InterPro" id="IPR011004">
    <property type="entry name" value="Trimer_LpxA-like_sf"/>
</dbReference>
<comment type="similarity">
    <text evidence="1">Belongs to the transferase hexapeptide repeat family.</text>
</comment>
<dbReference type="CDD" id="cd05825">
    <property type="entry name" value="LbH_wcaF_like"/>
    <property type="match status" value="1"/>
</dbReference>
<keyword evidence="4" id="KW-1185">Reference proteome</keyword>
<dbReference type="GO" id="GO:0008374">
    <property type="term" value="F:O-acyltransferase activity"/>
    <property type="evidence" value="ECO:0007669"/>
    <property type="project" value="TreeGrafter"/>
</dbReference>
<dbReference type="InterPro" id="IPR051159">
    <property type="entry name" value="Hexapeptide_acetyltransf"/>
</dbReference>
<keyword evidence="2 3" id="KW-0808">Transferase</keyword>
<dbReference type="EMBL" id="PHUF01000002">
    <property type="protein sequence ID" value="PKB25052.1"/>
    <property type="molecule type" value="Genomic_DNA"/>
</dbReference>
<name>A0A2N0I1I9_9SPHN</name>
<evidence type="ECO:0000256" key="2">
    <source>
        <dbReference type="ARBA" id="ARBA00022679"/>
    </source>
</evidence>
<dbReference type="PANTHER" id="PTHR23416:SF23">
    <property type="entry name" value="ACETYLTRANSFERASE C18B11.09C-RELATED"/>
    <property type="match status" value="1"/>
</dbReference>
<protein>
    <submittedName>
        <fullName evidence="3">Putative colanic acid biosynthesis acetyltransferase WcaF</fullName>
    </submittedName>
</protein>
<gene>
    <name evidence="3" type="ORF">B0I00_0233</name>
</gene>
<dbReference type="Proteomes" id="UP000232587">
    <property type="component" value="Unassembled WGS sequence"/>
</dbReference>
<comment type="caution">
    <text evidence="3">The sequence shown here is derived from an EMBL/GenBank/DDBJ whole genome shotgun (WGS) entry which is preliminary data.</text>
</comment>
<sequence>MSAQSGNREGGPAFSLGSRAYRAVWQVAWTLLAAWTPPPLHAWRAAVLRAFGARIGANCRIYASVRIWDPRNLLVGSNVMVGPGAHLYNQGAIRIGNDVVISQRAHLCASTHAIDDWHFQLRLRPIAIGDQCWIAAEAFVGPGVTMGRGAVLAARGVLFGDAEAWGVYRGNPASLVKTRPVLSETDA</sequence>
<dbReference type="AlphaFoldDB" id="A0A2N0I1I9"/>
<evidence type="ECO:0000313" key="4">
    <source>
        <dbReference type="Proteomes" id="UP000232587"/>
    </source>
</evidence>
<organism evidence="3 4">
    <name type="scientific">Novosphingobium kunmingense</name>
    <dbReference type="NCBI Taxonomy" id="1211806"/>
    <lineage>
        <taxon>Bacteria</taxon>
        <taxon>Pseudomonadati</taxon>
        <taxon>Pseudomonadota</taxon>
        <taxon>Alphaproteobacteria</taxon>
        <taxon>Sphingomonadales</taxon>
        <taxon>Sphingomonadaceae</taxon>
        <taxon>Novosphingobium</taxon>
    </lineage>
</organism>
<reference evidence="3 4" key="1">
    <citation type="submission" date="2017-11" db="EMBL/GenBank/DDBJ databases">
        <title>Genomic Encyclopedia of Type Strains, Phase III (KMG-III): the genomes of soil and plant-associated and newly described type strains.</title>
        <authorList>
            <person name="Whitman W."/>
        </authorList>
    </citation>
    <scope>NUCLEOTIDE SEQUENCE [LARGE SCALE GENOMIC DNA]</scope>
    <source>
        <strain evidence="3 4">CGMCC 1.12274</strain>
    </source>
</reference>
<proteinExistence type="inferred from homology"/>
<dbReference type="PANTHER" id="PTHR23416">
    <property type="entry name" value="SIALIC ACID SYNTHASE-RELATED"/>
    <property type="match status" value="1"/>
</dbReference>
<dbReference type="GO" id="GO:0005829">
    <property type="term" value="C:cytosol"/>
    <property type="evidence" value="ECO:0007669"/>
    <property type="project" value="TreeGrafter"/>
</dbReference>
<dbReference type="Gene3D" id="2.160.10.10">
    <property type="entry name" value="Hexapeptide repeat proteins"/>
    <property type="match status" value="1"/>
</dbReference>
<dbReference type="SUPFAM" id="SSF51161">
    <property type="entry name" value="Trimeric LpxA-like enzymes"/>
    <property type="match status" value="1"/>
</dbReference>
<evidence type="ECO:0000256" key="1">
    <source>
        <dbReference type="ARBA" id="ARBA00007274"/>
    </source>
</evidence>